<dbReference type="OrthoDB" id="6287706at2"/>
<evidence type="ECO:0000256" key="1">
    <source>
        <dbReference type="ARBA" id="ARBA00004651"/>
    </source>
</evidence>
<evidence type="ECO:0000256" key="7">
    <source>
        <dbReference type="SAM" id="Phobius"/>
    </source>
</evidence>
<dbReference type="eggNOG" id="ENOG502Z8FY">
    <property type="taxonomic scope" value="Bacteria"/>
</dbReference>
<gene>
    <name evidence="8" type="ordered locus">MICA_2010</name>
</gene>
<keyword evidence="6 7" id="KW-0472">Membrane</keyword>
<feature type="transmembrane region" description="Helical" evidence="7">
    <location>
        <begin position="209"/>
        <end position="227"/>
    </location>
</feature>
<keyword evidence="5 7" id="KW-1133">Transmembrane helix</keyword>
<dbReference type="AlphaFoldDB" id="G2KNS3"/>
<dbReference type="KEGG" id="mai:MICA_2010"/>
<proteinExistence type="inferred from homology"/>
<evidence type="ECO:0000256" key="2">
    <source>
        <dbReference type="ARBA" id="ARBA00005779"/>
    </source>
</evidence>
<evidence type="ECO:0000313" key="8">
    <source>
        <dbReference type="EMBL" id="AEP10318.1"/>
    </source>
</evidence>
<dbReference type="InterPro" id="IPR007140">
    <property type="entry name" value="DUF350"/>
</dbReference>
<evidence type="ECO:0000313" key="9">
    <source>
        <dbReference type="Proteomes" id="UP000009286"/>
    </source>
</evidence>
<accession>G2KNS3</accession>
<keyword evidence="9" id="KW-1185">Reference proteome</keyword>
<comment type="subcellular location">
    <subcellularLocation>
        <location evidence="1">Cell membrane</location>
        <topology evidence="1">Multi-pass membrane protein</topology>
    </subcellularLocation>
</comment>
<name>G2KNS3_MICAA</name>
<feature type="transmembrane region" description="Helical" evidence="7">
    <location>
        <begin position="119"/>
        <end position="143"/>
    </location>
</feature>
<feature type="transmembrane region" description="Helical" evidence="7">
    <location>
        <begin position="12"/>
        <end position="31"/>
    </location>
</feature>
<feature type="transmembrane region" description="Helical" evidence="7">
    <location>
        <begin position="155"/>
        <end position="177"/>
    </location>
</feature>
<organism evidence="8 9">
    <name type="scientific">Micavibrio aeruginosavorus (strain ARL-13)</name>
    <dbReference type="NCBI Taxonomy" id="856793"/>
    <lineage>
        <taxon>Bacteria</taxon>
        <taxon>Pseudomonadati</taxon>
        <taxon>Bdellovibrionota</taxon>
        <taxon>Bdellovibrionia</taxon>
        <taxon>Bdellovibrionales</taxon>
        <taxon>Pseudobdellovibrionaceae</taxon>
        <taxon>Micavibrio</taxon>
    </lineage>
</organism>
<keyword evidence="4 7" id="KW-0812">Transmembrane</keyword>
<feature type="transmembrane region" description="Helical" evidence="7">
    <location>
        <begin position="233"/>
        <end position="253"/>
    </location>
</feature>
<dbReference type="Proteomes" id="UP000009286">
    <property type="component" value="Chromosome"/>
</dbReference>
<evidence type="ECO:0000256" key="6">
    <source>
        <dbReference type="ARBA" id="ARBA00023136"/>
    </source>
</evidence>
<dbReference type="EMBL" id="CP002382">
    <property type="protein sequence ID" value="AEP10318.1"/>
    <property type="molecule type" value="Genomic_DNA"/>
</dbReference>
<dbReference type="GO" id="GO:0005886">
    <property type="term" value="C:plasma membrane"/>
    <property type="evidence" value="ECO:0007669"/>
    <property type="project" value="UniProtKB-SubCell"/>
</dbReference>
<sequence length="294" mass="31617">MDMIYWDHYYNAILALNFLVVIGLFTSLRLFSGVIAHIHASDELLCKDNPAFGISLASTTLAVTIVLSGLVYGRPDNTIFHTVAAVAVFGVLGIGLMALTRIIFDRVTLRDVSLRDEIVGGNVAVAIADAANILAAAIIIRALMVWTTPDSVDGAIALLGGYAVSQVILTVVTWISIKIFRPGSNGAGLQDYLKQDNRALALRFAGKKIGTAFAIAMAAQIVVYEVYDIVPLLAAWFVVSIIAVAVWRILCLIAEKIILFRVDVQSEVLDQRNIAIGALQAAIYISLGILMSSL</sequence>
<evidence type="ECO:0000256" key="3">
    <source>
        <dbReference type="ARBA" id="ARBA00022475"/>
    </source>
</evidence>
<feature type="transmembrane region" description="Helical" evidence="7">
    <location>
        <begin position="51"/>
        <end position="72"/>
    </location>
</feature>
<dbReference type="RefSeq" id="WP_014103541.1">
    <property type="nucleotide sequence ID" value="NC_016026.1"/>
</dbReference>
<evidence type="ECO:0000256" key="5">
    <source>
        <dbReference type="ARBA" id="ARBA00022989"/>
    </source>
</evidence>
<evidence type="ECO:0000256" key="4">
    <source>
        <dbReference type="ARBA" id="ARBA00022692"/>
    </source>
</evidence>
<dbReference type="Pfam" id="PF03994">
    <property type="entry name" value="DUF350"/>
    <property type="match status" value="1"/>
</dbReference>
<protein>
    <submittedName>
        <fullName evidence="8">Putative membrane protein</fullName>
    </submittedName>
</protein>
<dbReference type="PANTHER" id="PTHR40043:SF1">
    <property type="entry name" value="UPF0719 INNER MEMBRANE PROTEIN YJFL"/>
    <property type="match status" value="1"/>
</dbReference>
<feature type="transmembrane region" description="Helical" evidence="7">
    <location>
        <begin position="274"/>
        <end position="293"/>
    </location>
</feature>
<dbReference type="HOGENOM" id="CLU_080987_0_0_5"/>
<reference evidence="8 9" key="1">
    <citation type="journal article" date="2011" name="BMC Genomics">
        <title>Genomic insights into an obligate epibiotic bacterial predator: Micavibrio aeruginosavorus ARL-13.</title>
        <authorList>
            <person name="Wang Z."/>
            <person name="Kadouri D."/>
            <person name="Wu M."/>
        </authorList>
    </citation>
    <scope>NUCLEOTIDE SEQUENCE [LARGE SCALE GENOMIC DNA]</scope>
    <source>
        <strain evidence="8 9">ARL-13</strain>
    </source>
</reference>
<dbReference type="PANTHER" id="PTHR40043">
    <property type="entry name" value="UPF0719 INNER MEMBRANE PROTEIN YJFL"/>
    <property type="match status" value="1"/>
</dbReference>
<comment type="similarity">
    <text evidence="2">Belongs to the UPF0719 family.</text>
</comment>
<feature type="transmembrane region" description="Helical" evidence="7">
    <location>
        <begin position="78"/>
        <end position="99"/>
    </location>
</feature>
<dbReference type="STRING" id="856793.MICA_2010"/>
<keyword evidence="3" id="KW-1003">Cell membrane</keyword>